<dbReference type="NCBIfam" id="TIGR01569">
    <property type="entry name" value="A_tha_TIGR01569"/>
    <property type="match status" value="1"/>
</dbReference>
<keyword evidence="6 9" id="KW-1133">Transmembrane helix</keyword>
<dbReference type="PANTHER" id="PTHR33573">
    <property type="entry name" value="CASP-LIKE PROTEIN 4A4"/>
    <property type="match status" value="1"/>
</dbReference>
<proteinExistence type="inferred from homology"/>
<feature type="domain" description="Casparian strip membrane protein" evidence="10">
    <location>
        <begin position="55"/>
        <end position="207"/>
    </location>
</feature>
<feature type="transmembrane region" description="Helical" evidence="9">
    <location>
        <begin position="152"/>
        <end position="170"/>
    </location>
</feature>
<evidence type="ECO:0000256" key="7">
    <source>
        <dbReference type="ARBA" id="ARBA00023136"/>
    </source>
</evidence>
<dbReference type="Proteomes" id="UP001054252">
    <property type="component" value="Unassembled WGS sequence"/>
</dbReference>
<dbReference type="InterPro" id="IPR006459">
    <property type="entry name" value="CASP/CASPL"/>
</dbReference>
<keyword evidence="5 9" id="KW-0812">Transmembrane</keyword>
<gene>
    <name evidence="11" type="ORF">SLEP1_g44755</name>
</gene>
<dbReference type="Pfam" id="PF04535">
    <property type="entry name" value="CASP_dom"/>
    <property type="match status" value="1"/>
</dbReference>
<comment type="subcellular location">
    <subcellularLocation>
        <location evidence="1 9">Cell membrane</location>
        <topology evidence="1 9">Multi-pass membrane protein</topology>
    </subcellularLocation>
</comment>
<organism evidence="11 12">
    <name type="scientific">Rubroshorea leprosula</name>
    <dbReference type="NCBI Taxonomy" id="152421"/>
    <lineage>
        <taxon>Eukaryota</taxon>
        <taxon>Viridiplantae</taxon>
        <taxon>Streptophyta</taxon>
        <taxon>Embryophyta</taxon>
        <taxon>Tracheophyta</taxon>
        <taxon>Spermatophyta</taxon>
        <taxon>Magnoliopsida</taxon>
        <taxon>eudicotyledons</taxon>
        <taxon>Gunneridae</taxon>
        <taxon>Pentapetalae</taxon>
        <taxon>rosids</taxon>
        <taxon>malvids</taxon>
        <taxon>Malvales</taxon>
        <taxon>Dipterocarpaceae</taxon>
        <taxon>Rubroshorea</taxon>
    </lineage>
</organism>
<protein>
    <recommendedName>
        <fullName evidence="9">CASP-like protein</fullName>
    </recommendedName>
</protein>
<evidence type="ECO:0000256" key="9">
    <source>
        <dbReference type="RuleBase" id="RU361233"/>
    </source>
</evidence>
<evidence type="ECO:0000256" key="5">
    <source>
        <dbReference type="ARBA" id="ARBA00022692"/>
    </source>
</evidence>
<evidence type="ECO:0000256" key="8">
    <source>
        <dbReference type="ARBA" id="ARBA00023180"/>
    </source>
</evidence>
<evidence type="ECO:0000313" key="11">
    <source>
        <dbReference type="EMBL" id="GKV36648.1"/>
    </source>
</evidence>
<accession>A0AAV5LIF4</accession>
<sequence>MMTNGHKPPPPPPPAAAAPPDVAVQMTGAKVMVGNCHGVVEAAAAPESRVRRRGEDVVFVLLRLLCVAASVTAMASMVTARQASTASVYGFQLQLNSKWSFSYSFEYLVGATAAAAAYSLLQLLIGGSRLLTMSPVIASGYQAWILFAGDQIFAYAVMSAGSAASGVSNLNRTGIRHTALPNFCKALDMFCDHITISIVFTFFSCVLLAASAVQDVFWLSKY</sequence>
<name>A0AAV5LIF4_9ROSI</name>
<comment type="similarity">
    <text evidence="2 9">Belongs to the Casparian strip membrane proteins (CASP) family.</text>
</comment>
<dbReference type="GO" id="GO:0005886">
    <property type="term" value="C:plasma membrane"/>
    <property type="evidence" value="ECO:0007669"/>
    <property type="project" value="UniProtKB-SubCell"/>
</dbReference>
<reference evidence="11 12" key="1">
    <citation type="journal article" date="2021" name="Commun. Biol.">
        <title>The genome of Shorea leprosula (Dipterocarpaceae) highlights the ecological relevance of drought in aseasonal tropical rainforests.</title>
        <authorList>
            <person name="Ng K.K.S."/>
            <person name="Kobayashi M.J."/>
            <person name="Fawcett J.A."/>
            <person name="Hatakeyama M."/>
            <person name="Paape T."/>
            <person name="Ng C.H."/>
            <person name="Ang C.C."/>
            <person name="Tnah L.H."/>
            <person name="Lee C.T."/>
            <person name="Nishiyama T."/>
            <person name="Sese J."/>
            <person name="O'Brien M.J."/>
            <person name="Copetti D."/>
            <person name="Mohd Noor M.I."/>
            <person name="Ong R.C."/>
            <person name="Putra M."/>
            <person name="Sireger I.Z."/>
            <person name="Indrioko S."/>
            <person name="Kosugi Y."/>
            <person name="Izuno A."/>
            <person name="Isagi Y."/>
            <person name="Lee S.L."/>
            <person name="Shimizu K.K."/>
        </authorList>
    </citation>
    <scope>NUCLEOTIDE SEQUENCE [LARGE SCALE GENOMIC DNA]</scope>
    <source>
        <strain evidence="11">214</strain>
    </source>
</reference>
<comment type="subunit">
    <text evidence="3 9">Homodimer and heterodimers.</text>
</comment>
<dbReference type="EMBL" id="BPVZ01000117">
    <property type="protein sequence ID" value="GKV36648.1"/>
    <property type="molecule type" value="Genomic_DNA"/>
</dbReference>
<keyword evidence="12" id="KW-1185">Reference proteome</keyword>
<comment type="caution">
    <text evidence="9">Lacks conserved residue(s) required for the propagation of feature annotation.</text>
</comment>
<comment type="caution">
    <text evidence="11">The sequence shown here is derived from an EMBL/GenBank/DDBJ whole genome shotgun (WGS) entry which is preliminary data.</text>
</comment>
<evidence type="ECO:0000256" key="2">
    <source>
        <dbReference type="ARBA" id="ARBA00007651"/>
    </source>
</evidence>
<feature type="transmembrane region" description="Helical" evidence="9">
    <location>
        <begin position="100"/>
        <end position="121"/>
    </location>
</feature>
<feature type="transmembrane region" description="Helical" evidence="9">
    <location>
        <begin position="128"/>
        <end position="146"/>
    </location>
</feature>
<keyword evidence="8" id="KW-0325">Glycoprotein</keyword>
<feature type="transmembrane region" description="Helical" evidence="9">
    <location>
        <begin position="190"/>
        <end position="213"/>
    </location>
</feature>
<keyword evidence="4 9" id="KW-1003">Cell membrane</keyword>
<keyword evidence="7 9" id="KW-0472">Membrane</keyword>
<evidence type="ECO:0000313" key="12">
    <source>
        <dbReference type="Proteomes" id="UP001054252"/>
    </source>
</evidence>
<dbReference type="InterPro" id="IPR006702">
    <property type="entry name" value="CASP_dom"/>
</dbReference>
<evidence type="ECO:0000256" key="3">
    <source>
        <dbReference type="ARBA" id="ARBA00011489"/>
    </source>
</evidence>
<evidence type="ECO:0000256" key="4">
    <source>
        <dbReference type="ARBA" id="ARBA00022475"/>
    </source>
</evidence>
<evidence type="ECO:0000259" key="10">
    <source>
        <dbReference type="Pfam" id="PF04535"/>
    </source>
</evidence>
<feature type="transmembrane region" description="Helical" evidence="9">
    <location>
        <begin position="57"/>
        <end position="80"/>
    </location>
</feature>
<evidence type="ECO:0000256" key="6">
    <source>
        <dbReference type="ARBA" id="ARBA00022989"/>
    </source>
</evidence>
<evidence type="ECO:0000256" key="1">
    <source>
        <dbReference type="ARBA" id="ARBA00004651"/>
    </source>
</evidence>
<dbReference type="AlphaFoldDB" id="A0AAV5LIF4"/>
<dbReference type="PANTHER" id="PTHR33573:SF48">
    <property type="entry name" value="CASP-LIKE PROTEIN 3A1"/>
    <property type="match status" value="1"/>
</dbReference>